<dbReference type="InterPro" id="IPR015927">
    <property type="entry name" value="Peptidase_S24_S26A/B/C"/>
</dbReference>
<keyword evidence="15 18" id="KW-0234">DNA repair</keyword>
<comment type="caution">
    <text evidence="23">The sequence shown here is derived from an EMBL/GenBank/DDBJ whole genome shotgun (WGS) entry which is preliminary data.</text>
</comment>
<evidence type="ECO:0000256" key="4">
    <source>
        <dbReference type="ARBA" id="ARBA00022603"/>
    </source>
</evidence>
<dbReference type="GO" id="GO:0006281">
    <property type="term" value="P:DNA repair"/>
    <property type="evidence" value="ECO:0007669"/>
    <property type="project" value="UniProtKB-UniRule"/>
</dbReference>
<evidence type="ECO:0000256" key="19">
    <source>
        <dbReference type="RuleBase" id="RU003991"/>
    </source>
</evidence>
<feature type="active site" description="For autocatalytic cleavage activity" evidence="18">
    <location>
        <position position="121"/>
    </location>
</feature>
<dbReference type="Gene3D" id="1.10.10.10">
    <property type="entry name" value="Winged helix-like DNA-binding domain superfamily/Winged helix DNA-binding domain"/>
    <property type="match status" value="1"/>
</dbReference>
<comment type="catalytic activity">
    <reaction evidence="18">
        <text>Hydrolysis of Ala-|-Gly bond in repressor LexA.</text>
        <dbReference type="EC" id="3.4.21.88"/>
    </reaction>
</comment>
<evidence type="ECO:0000256" key="14">
    <source>
        <dbReference type="ARBA" id="ARBA00023163"/>
    </source>
</evidence>
<dbReference type="GO" id="GO:0015667">
    <property type="term" value="F:site-specific DNA-methyltransferase (cytosine-N4-specific) activity"/>
    <property type="evidence" value="ECO:0007669"/>
    <property type="project" value="UniProtKB-EC"/>
</dbReference>
<dbReference type="Gene3D" id="3.40.50.150">
    <property type="entry name" value="Vaccinia Virus protein VP39"/>
    <property type="match status" value="1"/>
</dbReference>
<dbReference type="GO" id="GO:0008170">
    <property type="term" value="F:N-methyltransferase activity"/>
    <property type="evidence" value="ECO:0007669"/>
    <property type="project" value="InterPro"/>
</dbReference>
<keyword evidence="6" id="KW-0949">S-adenosyl-L-methionine</keyword>
<evidence type="ECO:0000259" key="22">
    <source>
        <dbReference type="Pfam" id="PF01726"/>
    </source>
</evidence>
<evidence type="ECO:0000313" key="23">
    <source>
        <dbReference type="EMBL" id="KKR49920.1"/>
    </source>
</evidence>
<feature type="active site" description="For autocatalytic cleavage activity" evidence="18">
    <location>
        <position position="159"/>
    </location>
</feature>
<dbReference type="InterPro" id="IPR039418">
    <property type="entry name" value="LexA-like"/>
</dbReference>
<dbReference type="InterPro" id="IPR001091">
    <property type="entry name" value="RM_Methyltransferase"/>
</dbReference>
<dbReference type="InterPro" id="IPR036388">
    <property type="entry name" value="WH-like_DNA-bd_sf"/>
</dbReference>
<keyword evidence="11 18" id="KW-0068">Autocatalytic cleavage</keyword>
<dbReference type="GO" id="GO:0003677">
    <property type="term" value="F:DNA binding"/>
    <property type="evidence" value="ECO:0007669"/>
    <property type="project" value="UniProtKB-UniRule"/>
</dbReference>
<dbReference type="AlphaFoldDB" id="A0A0G0TS80"/>
<dbReference type="HAMAP" id="MF_00015">
    <property type="entry name" value="LexA"/>
    <property type="match status" value="1"/>
</dbReference>
<dbReference type="InterPro" id="IPR017985">
    <property type="entry name" value="MeTrfase_CN4_CS"/>
</dbReference>
<dbReference type="Pfam" id="PF01555">
    <property type="entry name" value="N6_N4_Mtase"/>
    <property type="match status" value="1"/>
</dbReference>
<comment type="similarity">
    <text evidence="1 18 19">Belongs to the peptidase S24 family.</text>
</comment>
<dbReference type="CDD" id="cd06529">
    <property type="entry name" value="S24_LexA-like"/>
    <property type="match status" value="1"/>
</dbReference>
<comment type="catalytic activity">
    <reaction evidence="17">
        <text>a 2'-deoxycytidine in DNA + S-adenosyl-L-methionine = an N(4)-methyl-2'-deoxycytidine in DNA + S-adenosyl-L-homocysteine + H(+)</text>
        <dbReference type="Rhea" id="RHEA:16857"/>
        <dbReference type="Rhea" id="RHEA-COMP:11369"/>
        <dbReference type="Rhea" id="RHEA-COMP:13674"/>
        <dbReference type="ChEBI" id="CHEBI:15378"/>
        <dbReference type="ChEBI" id="CHEBI:57856"/>
        <dbReference type="ChEBI" id="CHEBI:59789"/>
        <dbReference type="ChEBI" id="CHEBI:85452"/>
        <dbReference type="ChEBI" id="CHEBI:137933"/>
        <dbReference type="EC" id="2.1.1.113"/>
    </reaction>
</comment>
<dbReference type="SUPFAM" id="SSF53335">
    <property type="entry name" value="S-adenosyl-L-methionine-dependent methyltransferases"/>
    <property type="match status" value="1"/>
</dbReference>
<dbReference type="PRINTS" id="PR00508">
    <property type="entry name" value="S21N4MTFRASE"/>
</dbReference>
<keyword evidence="3 18" id="KW-0678">Repressor</keyword>
<comment type="subunit">
    <text evidence="18">Homodimer.</text>
</comment>
<dbReference type="InterPro" id="IPR029063">
    <property type="entry name" value="SAM-dependent_MTases_sf"/>
</dbReference>
<dbReference type="GO" id="GO:0032259">
    <property type="term" value="P:methylation"/>
    <property type="evidence" value="ECO:0007669"/>
    <property type="project" value="UniProtKB-KW"/>
</dbReference>
<evidence type="ECO:0000256" key="6">
    <source>
        <dbReference type="ARBA" id="ARBA00022691"/>
    </source>
</evidence>
<comment type="function">
    <text evidence="18">Represses a number of genes involved in the response to DNA damage (SOS response), including recA and lexA. In the presence of single-stranded DNA, RecA interacts with LexA causing an autocatalytic cleavage which disrupts the DNA-binding part of LexA, leading to derepression of the SOS regulon and eventually DNA repair.</text>
</comment>
<dbReference type="InterPro" id="IPR002941">
    <property type="entry name" value="DNA_methylase_N4/N6"/>
</dbReference>
<dbReference type="SUPFAM" id="SSF46785">
    <property type="entry name" value="Winged helix' DNA-binding domain"/>
    <property type="match status" value="1"/>
</dbReference>
<evidence type="ECO:0000256" key="13">
    <source>
        <dbReference type="ARBA" id="ARBA00023125"/>
    </source>
</evidence>
<reference evidence="23 24" key="1">
    <citation type="journal article" date="2015" name="Nature">
        <title>rRNA introns, odd ribosomes, and small enigmatic genomes across a large radiation of phyla.</title>
        <authorList>
            <person name="Brown C.T."/>
            <person name="Hug L.A."/>
            <person name="Thomas B.C."/>
            <person name="Sharon I."/>
            <person name="Castelle C.J."/>
            <person name="Singh A."/>
            <person name="Wilkins M.J."/>
            <person name="Williams K.H."/>
            <person name="Banfield J.F."/>
        </authorList>
    </citation>
    <scope>NUCLEOTIDE SEQUENCE [LARGE SCALE GENOMIC DNA]</scope>
</reference>
<dbReference type="EC" id="3.4.21.88" evidence="18"/>
<sequence>MEVNTLTPKQKAVLDFITKFLSAKEYAPTLKEIAKHFRLNSVSTVYQYIEALRVKGYLNKEENKSRSIAPVEQSYEEIPLFGYIAAGEPIQAISNPEPISVPKTMLSKTGLHYALRVKGNSMIEEGINDGDTVIIRRQETAENGQKVVALINGNEATLKKIYREKNGFRLQPANSSMKPIFTKSLTIQGKVIGILPNYEDRTKVRSSIITGQQKSKRVKFEFDRIITGDVLDVMTQIAENSVHLAITSPPYNVGKDYDNHNDRMNYQEYLDWLEKVWRETKRVLVPGGRFAVNIAPTGIKDFVPIHHDFISQLRRLGMKFRTEILWYKQTMLKRTAWGSFRSPANPHIVPSWEYVLVFSKEKDRLDGIQRNSDITKEEFMNFSDGFWKISPETKRNGHPAPFPEELIYRLIKFYSYRDNTVLDMFGGTGTVAAVAHKTNRHFIHIDISEEYNNVALKRLANEKKSSAGTF</sequence>
<dbReference type="InterPro" id="IPR050077">
    <property type="entry name" value="LexA_repressor"/>
</dbReference>
<dbReference type="InterPro" id="IPR006199">
    <property type="entry name" value="LexA_DNA-bd_dom"/>
</dbReference>
<protein>
    <recommendedName>
        <fullName evidence="18">LexA repressor</fullName>
        <ecNumber evidence="18">3.4.21.88</ecNumber>
    </recommendedName>
</protein>
<dbReference type="Pfam" id="PF01726">
    <property type="entry name" value="LexA_DNA_bind"/>
    <property type="match status" value="1"/>
</dbReference>
<keyword evidence="7 18" id="KW-0235">DNA replication</keyword>
<dbReference type="EMBL" id="LBYI01000017">
    <property type="protein sequence ID" value="KKR49920.1"/>
    <property type="molecule type" value="Genomic_DNA"/>
</dbReference>
<name>A0A0G0TS80_9BACT</name>
<dbReference type="GO" id="GO:0045892">
    <property type="term" value="P:negative regulation of DNA-templated transcription"/>
    <property type="evidence" value="ECO:0007669"/>
    <property type="project" value="UniProtKB-UniRule"/>
</dbReference>
<keyword evidence="13 18" id="KW-0238">DNA-binding</keyword>
<dbReference type="Gene3D" id="2.10.109.10">
    <property type="entry name" value="Umud Fragment, subunit A"/>
    <property type="match status" value="1"/>
</dbReference>
<proteinExistence type="inferred from homology"/>
<evidence type="ECO:0000256" key="1">
    <source>
        <dbReference type="ARBA" id="ARBA00007484"/>
    </source>
</evidence>
<accession>A0A0G0TS80</accession>
<dbReference type="GO" id="GO:0006508">
    <property type="term" value="P:proteolysis"/>
    <property type="evidence" value="ECO:0007669"/>
    <property type="project" value="InterPro"/>
</dbReference>
<dbReference type="PRINTS" id="PR00726">
    <property type="entry name" value="LEXASERPTASE"/>
</dbReference>
<evidence type="ECO:0000256" key="3">
    <source>
        <dbReference type="ARBA" id="ARBA00022491"/>
    </source>
</evidence>
<evidence type="ECO:0000256" key="15">
    <source>
        <dbReference type="ARBA" id="ARBA00023204"/>
    </source>
</evidence>
<dbReference type="GO" id="GO:0009307">
    <property type="term" value="P:DNA restriction-modification system"/>
    <property type="evidence" value="ECO:0007669"/>
    <property type="project" value="UniProtKB-KW"/>
</dbReference>
<feature type="site" description="Cleavage; by autolysis" evidence="18">
    <location>
        <begin position="86"/>
        <end position="87"/>
    </location>
</feature>
<dbReference type="Pfam" id="PF00717">
    <property type="entry name" value="Peptidase_S24"/>
    <property type="match status" value="1"/>
</dbReference>
<dbReference type="GO" id="GO:0006260">
    <property type="term" value="P:DNA replication"/>
    <property type="evidence" value="ECO:0007669"/>
    <property type="project" value="UniProtKB-UniRule"/>
</dbReference>
<gene>
    <name evidence="18" type="primary">lexA</name>
    <name evidence="23" type="ORF">UT84_C0017G0008</name>
</gene>
<evidence type="ECO:0000256" key="16">
    <source>
        <dbReference type="ARBA" id="ARBA00023236"/>
    </source>
</evidence>
<evidence type="ECO:0000256" key="5">
    <source>
        <dbReference type="ARBA" id="ARBA00022679"/>
    </source>
</evidence>
<dbReference type="GO" id="GO:0004252">
    <property type="term" value="F:serine-type endopeptidase activity"/>
    <property type="evidence" value="ECO:0007669"/>
    <property type="project" value="UniProtKB-UniRule"/>
</dbReference>
<feature type="domain" description="Peptidase S24/S26A/S26B/S26C" evidence="20">
    <location>
        <begin position="79"/>
        <end position="192"/>
    </location>
</feature>
<evidence type="ECO:0000256" key="2">
    <source>
        <dbReference type="ARBA" id="ARBA00010203"/>
    </source>
</evidence>
<dbReference type="PANTHER" id="PTHR33516">
    <property type="entry name" value="LEXA REPRESSOR"/>
    <property type="match status" value="1"/>
</dbReference>
<dbReference type="InterPro" id="IPR006197">
    <property type="entry name" value="Peptidase_S24_LexA"/>
</dbReference>
<evidence type="ECO:0000256" key="9">
    <source>
        <dbReference type="ARBA" id="ARBA00022763"/>
    </source>
</evidence>
<keyword evidence="9 18" id="KW-0227">DNA damage</keyword>
<dbReference type="PATRIC" id="fig|1618405.3.peg.662"/>
<feature type="domain" description="DNA methylase N-4/N-6" evidence="21">
    <location>
        <begin position="242"/>
        <end position="455"/>
    </location>
</feature>
<comment type="similarity">
    <text evidence="2">Belongs to the N(4)/N(6)-methyltransferase family. N(4) subfamily.</text>
</comment>
<dbReference type="InterPro" id="IPR036390">
    <property type="entry name" value="WH_DNA-bd_sf"/>
</dbReference>
<dbReference type="PANTHER" id="PTHR33516:SF2">
    <property type="entry name" value="LEXA REPRESSOR-RELATED"/>
    <property type="match status" value="1"/>
</dbReference>
<evidence type="ECO:0000256" key="7">
    <source>
        <dbReference type="ARBA" id="ARBA00022705"/>
    </source>
</evidence>
<keyword evidence="4 23" id="KW-0489">Methyltransferase</keyword>
<dbReference type="SUPFAM" id="SSF51306">
    <property type="entry name" value="LexA/Signal peptidase"/>
    <property type="match status" value="1"/>
</dbReference>
<dbReference type="NCBIfam" id="TIGR00498">
    <property type="entry name" value="lexA"/>
    <property type="match status" value="1"/>
</dbReference>
<evidence type="ECO:0000259" key="20">
    <source>
        <dbReference type="Pfam" id="PF00717"/>
    </source>
</evidence>
<evidence type="ECO:0000259" key="21">
    <source>
        <dbReference type="Pfam" id="PF01555"/>
    </source>
</evidence>
<feature type="domain" description="LexA repressor DNA-binding" evidence="22">
    <location>
        <begin position="5"/>
        <end position="66"/>
    </location>
</feature>
<keyword evidence="14 18" id="KW-0804">Transcription</keyword>
<keyword evidence="16 18" id="KW-0742">SOS response</keyword>
<feature type="DNA-binding region" description="H-T-H motif" evidence="18">
    <location>
        <begin position="30"/>
        <end position="50"/>
    </location>
</feature>
<dbReference type="InterPro" id="IPR006200">
    <property type="entry name" value="LexA"/>
</dbReference>
<keyword evidence="10 18" id="KW-0378">Hydrolase</keyword>
<keyword evidence="12 18" id="KW-0805">Transcription regulation</keyword>
<evidence type="ECO:0000256" key="11">
    <source>
        <dbReference type="ARBA" id="ARBA00022813"/>
    </source>
</evidence>
<organism evidence="23 24">
    <name type="scientific">Candidatus Curtissbacteria bacterium GW2011_GWA1_40_16</name>
    <dbReference type="NCBI Taxonomy" id="1618405"/>
    <lineage>
        <taxon>Bacteria</taxon>
        <taxon>Candidatus Curtissiibacteriota</taxon>
    </lineage>
</organism>
<dbReference type="PROSITE" id="PS00093">
    <property type="entry name" value="N4_MTASE"/>
    <property type="match status" value="1"/>
</dbReference>
<evidence type="ECO:0000256" key="18">
    <source>
        <dbReference type="HAMAP-Rule" id="MF_00015"/>
    </source>
</evidence>
<keyword evidence="8" id="KW-0680">Restriction system</keyword>
<evidence type="ECO:0000256" key="17">
    <source>
        <dbReference type="ARBA" id="ARBA00049120"/>
    </source>
</evidence>
<evidence type="ECO:0000256" key="12">
    <source>
        <dbReference type="ARBA" id="ARBA00023015"/>
    </source>
</evidence>
<dbReference type="Proteomes" id="UP000034531">
    <property type="component" value="Unassembled WGS sequence"/>
</dbReference>
<keyword evidence="5" id="KW-0808">Transferase</keyword>
<dbReference type="InterPro" id="IPR036286">
    <property type="entry name" value="LexA/Signal_pep-like_sf"/>
</dbReference>
<evidence type="ECO:0000256" key="10">
    <source>
        <dbReference type="ARBA" id="ARBA00022801"/>
    </source>
</evidence>
<evidence type="ECO:0000313" key="24">
    <source>
        <dbReference type="Proteomes" id="UP000034531"/>
    </source>
</evidence>
<evidence type="ECO:0000256" key="8">
    <source>
        <dbReference type="ARBA" id="ARBA00022747"/>
    </source>
</evidence>
<dbReference type="GO" id="GO:0009432">
    <property type="term" value="P:SOS response"/>
    <property type="evidence" value="ECO:0007669"/>
    <property type="project" value="UniProtKB-UniRule"/>
</dbReference>